<dbReference type="PANTHER" id="PTHR24388">
    <property type="entry name" value="ZINC FINGER PROTEIN"/>
    <property type="match status" value="1"/>
</dbReference>
<dbReference type="EMBL" id="UFQT01000134">
    <property type="protein sequence ID" value="SSX20647.1"/>
    <property type="molecule type" value="Genomic_DNA"/>
</dbReference>
<evidence type="ECO:0000256" key="7">
    <source>
        <dbReference type="PROSITE-ProRule" id="PRU00042"/>
    </source>
</evidence>
<comment type="similarity">
    <text evidence="6">Belongs to the snail C2H2-type zinc-finger protein family.</text>
</comment>
<name>A0A336K727_CULSO</name>
<feature type="region of interest" description="Disordered" evidence="8">
    <location>
        <begin position="527"/>
        <end position="549"/>
    </location>
</feature>
<feature type="compositionally biased region" description="Basic residues" evidence="8">
    <location>
        <begin position="151"/>
        <end position="165"/>
    </location>
</feature>
<feature type="domain" description="C2H2-type" evidence="9">
    <location>
        <begin position="680"/>
        <end position="708"/>
    </location>
</feature>
<dbReference type="InterPro" id="IPR036236">
    <property type="entry name" value="Znf_C2H2_sf"/>
</dbReference>
<keyword evidence="1" id="KW-0479">Metal-binding</keyword>
<evidence type="ECO:0000256" key="6">
    <source>
        <dbReference type="ARBA" id="ARBA00037948"/>
    </source>
</evidence>
<keyword evidence="3 7" id="KW-0863">Zinc-finger</keyword>
<sequence length="964" mass="112800">MSFYPELIKIGENLPWFAIKSKDQINIQPNSSVDQVQKTKYQCSVCRKQFNYLTCFIKTCENHSSSLRKIHALAEKEDTTKNEEIDPDDVIVIKDEETDLMIPDELENSIQISEPTTNDVEEPELDTLQEEPASSDDNYEPPSSPEEVQIVKKKRKKVNSKNNRSHLRNIYNDQVKSIRNLPDTHVFYCIQCDRIFKNTIYQLYRDHLLGHQNPLYKCCQICRLQYSSGRAANEHKKEKHPELYRQEMKERKEITKSTGFIQVDYQIIPKTEIEMTKDGTMRVKESVRQQLLNGQSNVKTVNKSNVTMQSREVKLKPFRIVLEWVKLPGFAKNDWIGLPKNFQQILKNRQNKQDNTKIEGNSISIKTHQEKPRTLNSNVSNKHEFDEVKSENIKIEVNPSQVKDENVELEQSDGDDFDWPMETLDEEFDYVLEDTNLVTHDEDNKSNIIDDQIEVEQKADVAKVPRKGRRTILPEEIPDVPDFIGAKYIFDVYKKRGNNSKSNQRKQLKQAKKKKWFDRTKADWEVLKDKNSKPGKKSTKTTTEAQNEKPISYKQERPMFTCEICGEIRNQSNIRRHVAIHCAEEDETKCRICDYSQEGQEKAKYFKMHYAREHGTTFRAYLIKTQKEKMEKGEDNSNNFTCKICYTNMKNEEQLKYHTKMLHEYNTAGGRNPAYRVTGLECTICGKIFKKTLYLRMHIRNYHKHTRPATVYCHYCDKGLATKGDLKCHFVMVHRYRNGEFQEAPTMTKGGNSNVTVICDKCGVFLKKASISKHNCQARQKCLRTASTILDATQNRLAHEKITDLSNLYCHICDVKFRDKIGFRLHIERLGPPKFFCTVIGCEKGFAVKPSLTSHMRNAHIEKGLQVFKCRVCDDEFKNKIQRVKHEKAEHDYVFRKQGPAFSEGWIEGKGGECPYCEKFYDDYERFKNHKYTHSRKKVSRKSKNDLSTTKNVQQMFGDHWTQY</sequence>
<accession>A0A336K727</accession>
<dbReference type="AlphaFoldDB" id="A0A336K727"/>
<reference evidence="11" key="2">
    <citation type="submission" date="2018-07" db="EMBL/GenBank/DDBJ databases">
        <authorList>
            <person name="Quirk P.G."/>
            <person name="Krulwich T.A."/>
        </authorList>
    </citation>
    <scope>NUCLEOTIDE SEQUENCE</scope>
</reference>
<keyword evidence="2" id="KW-0677">Repeat</keyword>
<feature type="compositionally biased region" description="Polar residues" evidence="8">
    <location>
        <begin position="108"/>
        <end position="118"/>
    </location>
</feature>
<evidence type="ECO:0000256" key="3">
    <source>
        <dbReference type="ARBA" id="ARBA00022771"/>
    </source>
</evidence>
<evidence type="ECO:0000256" key="5">
    <source>
        <dbReference type="ARBA" id="ARBA00023242"/>
    </source>
</evidence>
<dbReference type="PANTHER" id="PTHR24388:SF53">
    <property type="entry name" value="CHORION TRANSCRIPTION FACTOR CF2-RELATED"/>
    <property type="match status" value="1"/>
</dbReference>
<evidence type="ECO:0000259" key="9">
    <source>
        <dbReference type="PROSITE" id="PS50157"/>
    </source>
</evidence>
<gene>
    <name evidence="10" type="primary">CSON002114</name>
</gene>
<feature type="domain" description="C2H2-type" evidence="9">
    <location>
        <begin position="835"/>
        <end position="860"/>
    </location>
</feature>
<evidence type="ECO:0000313" key="10">
    <source>
        <dbReference type="EMBL" id="SSX00267.1"/>
    </source>
</evidence>
<dbReference type="VEuPathDB" id="VectorBase:CSON002114"/>
<dbReference type="PROSITE" id="PS00028">
    <property type="entry name" value="ZINC_FINGER_C2H2_1"/>
    <property type="match status" value="6"/>
</dbReference>
<evidence type="ECO:0000256" key="1">
    <source>
        <dbReference type="ARBA" id="ARBA00022723"/>
    </source>
</evidence>
<evidence type="ECO:0000256" key="4">
    <source>
        <dbReference type="ARBA" id="ARBA00022833"/>
    </source>
</evidence>
<dbReference type="PROSITE" id="PS50157">
    <property type="entry name" value="ZINC_FINGER_C2H2_2"/>
    <property type="match status" value="3"/>
</dbReference>
<evidence type="ECO:0000313" key="11">
    <source>
        <dbReference type="EMBL" id="SSX20647.1"/>
    </source>
</evidence>
<dbReference type="Gene3D" id="3.30.160.60">
    <property type="entry name" value="Classic Zinc Finger"/>
    <property type="match status" value="2"/>
</dbReference>
<dbReference type="SUPFAM" id="SSF57667">
    <property type="entry name" value="beta-beta-alpha zinc fingers"/>
    <property type="match status" value="2"/>
</dbReference>
<evidence type="ECO:0000256" key="2">
    <source>
        <dbReference type="ARBA" id="ARBA00022737"/>
    </source>
</evidence>
<organism evidence="10">
    <name type="scientific">Culicoides sonorensis</name>
    <name type="common">Biting midge</name>
    <dbReference type="NCBI Taxonomy" id="179676"/>
    <lineage>
        <taxon>Eukaryota</taxon>
        <taxon>Metazoa</taxon>
        <taxon>Ecdysozoa</taxon>
        <taxon>Arthropoda</taxon>
        <taxon>Hexapoda</taxon>
        <taxon>Insecta</taxon>
        <taxon>Pterygota</taxon>
        <taxon>Neoptera</taxon>
        <taxon>Endopterygota</taxon>
        <taxon>Diptera</taxon>
        <taxon>Nematocera</taxon>
        <taxon>Chironomoidea</taxon>
        <taxon>Ceratopogonidae</taxon>
        <taxon>Ceratopogoninae</taxon>
        <taxon>Culicoides</taxon>
        <taxon>Monoculicoides</taxon>
    </lineage>
</organism>
<proteinExistence type="inferred from homology"/>
<dbReference type="GO" id="GO:0000981">
    <property type="term" value="F:DNA-binding transcription factor activity, RNA polymerase II-specific"/>
    <property type="evidence" value="ECO:0007669"/>
    <property type="project" value="TreeGrafter"/>
</dbReference>
<reference evidence="10" key="1">
    <citation type="submission" date="2018-04" db="EMBL/GenBank/DDBJ databases">
        <authorList>
            <person name="Go L.Y."/>
            <person name="Mitchell J.A."/>
        </authorList>
    </citation>
    <scope>NUCLEOTIDE SEQUENCE</scope>
    <source>
        <tissue evidence="10">Whole organism</tissue>
    </source>
</reference>
<dbReference type="Pfam" id="PF00096">
    <property type="entry name" value="zf-C2H2"/>
    <property type="match status" value="1"/>
</dbReference>
<dbReference type="SMART" id="SM00355">
    <property type="entry name" value="ZnF_C2H2"/>
    <property type="match status" value="12"/>
</dbReference>
<dbReference type="GO" id="GO:0000978">
    <property type="term" value="F:RNA polymerase II cis-regulatory region sequence-specific DNA binding"/>
    <property type="evidence" value="ECO:0007669"/>
    <property type="project" value="TreeGrafter"/>
</dbReference>
<dbReference type="InterPro" id="IPR050527">
    <property type="entry name" value="Snail/Krueppel_Znf"/>
</dbReference>
<feature type="region of interest" description="Disordered" evidence="8">
    <location>
        <begin position="107"/>
        <end position="165"/>
    </location>
</feature>
<dbReference type="InterPro" id="IPR013087">
    <property type="entry name" value="Znf_C2H2_type"/>
</dbReference>
<keyword evidence="4" id="KW-0862">Zinc</keyword>
<dbReference type="EMBL" id="UFQS01000134">
    <property type="protein sequence ID" value="SSX00267.1"/>
    <property type="molecule type" value="Genomic_DNA"/>
</dbReference>
<keyword evidence="5" id="KW-0539">Nucleus</keyword>
<feature type="compositionally biased region" description="Acidic residues" evidence="8">
    <location>
        <begin position="119"/>
        <end position="139"/>
    </location>
</feature>
<protein>
    <submittedName>
        <fullName evidence="10">CSON002114 protein</fullName>
    </submittedName>
</protein>
<evidence type="ECO:0000256" key="8">
    <source>
        <dbReference type="SAM" id="MobiDB-lite"/>
    </source>
</evidence>
<feature type="domain" description="C2H2-type" evidence="9">
    <location>
        <begin position="912"/>
        <end position="939"/>
    </location>
</feature>
<dbReference type="GO" id="GO:0008270">
    <property type="term" value="F:zinc ion binding"/>
    <property type="evidence" value="ECO:0007669"/>
    <property type="project" value="UniProtKB-KW"/>
</dbReference>